<proteinExistence type="predicted"/>
<dbReference type="OrthoDB" id="10259545at2759"/>
<evidence type="ECO:0000313" key="2">
    <source>
        <dbReference type="EMBL" id="KAJ5085478.1"/>
    </source>
</evidence>
<accession>A0A9W9EP89</accession>
<dbReference type="Proteomes" id="UP001149074">
    <property type="component" value="Unassembled WGS sequence"/>
</dbReference>
<feature type="domain" description="Tryptophan synthase beta chain-like PALP" evidence="1">
    <location>
        <begin position="1"/>
        <end position="126"/>
    </location>
</feature>
<evidence type="ECO:0000313" key="3">
    <source>
        <dbReference type="Proteomes" id="UP001149074"/>
    </source>
</evidence>
<comment type="caution">
    <text evidence="2">The sequence shown here is derived from an EMBL/GenBank/DDBJ whole genome shotgun (WGS) entry which is preliminary data.</text>
</comment>
<dbReference type="InterPro" id="IPR036052">
    <property type="entry name" value="TrpB-like_PALP_sf"/>
</dbReference>
<dbReference type="SUPFAM" id="SSF53686">
    <property type="entry name" value="Tryptophan synthase beta subunit-like PLP-dependent enzymes"/>
    <property type="match status" value="1"/>
</dbReference>
<dbReference type="PANTHER" id="PTHR10314">
    <property type="entry name" value="CYSTATHIONINE BETA-SYNTHASE"/>
    <property type="match status" value="1"/>
</dbReference>
<name>A0A9W9EP89_9EURO</name>
<dbReference type="InterPro" id="IPR050214">
    <property type="entry name" value="Cys_Synth/Cystath_Beta-Synth"/>
</dbReference>
<gene>
    <name evidence="2" type="ORF">N7532_010249</name>
</gene>
<dbReference type="Pfam" id="PF00291">
    <property type="entry name" value="PALP"/>
    <property type="match status" value="1"/>
</dbReference>
<keyword evidence="3" id="KW-1185">Reference proteome</keyword>
<dbReference type="InterPro" id="IPR001926">
    <property type="entry name" value="TrpB-like_PALP"/>
</dbReference>
<sequence>MGRELVEQIPEDIDVVCGAICGAGMTMRMSKILKESHRQCKVIALEPASLPMLTNGHGGSHYLEGIGIGFLPIVLDKTLYDDALAIDEAEAQEGNLAGTSTGLNVTAAIKLAEQLGPGKFLASVACDTGLKYVRGYLFTK</sequence>
<dbReference type="AlphaFoldDB" id="A0A9W9EP89"/>
<reference evidence="2" key="1">
    <citation type="submission" date="2022-11" db="EMBL/GenBank/DDBJ databases">
        <authorList>
            <person name="Petersen C."/>
        </authorList>
    </citation>
    <scope>NUCLEOTIDE SEQUENCE</scope>
    <source>
        <strain evidence="2">IBT 30761</strain>
    </source>
</reference>
<dbReference type="RefSeq" id="XP_056470156.1">
    <property type="nucleotide sequence ID" value="XM_056622740.1"/>
</dbReference>
<protein>
    <submittedName>
        <fullName evidence="2">Tryptophan synthase beta subunit-like PLP-dependent enzyme</fullName>
    </submittedName>
</protein>
<dbReference type="EMBL" id="JAPQKI010000010">
    <property type="protein sequence ID" value="KAJ5085478.1"/>
    <property type="molecule type" value="Genomic_DNA"/>
</dbReference>
<dbReference type="GeneID" id="81361719"/>
<reference evidence="2" key="2">
    <citation type="journal article" date="2023" name="IMA Fungus">
        <title>Comparative genomic study of the Penicillium genus elucidates a diverse pangenome and 15 lateral gene transfer events.</title>
        <authorList>
            <person name="Petersen C."/>
            <person name="Sorensen T."/>
            <person name="Nielsen M.R."/>
            <person name="Sondergaard T.E."/>
            <person name="Sorensen J.L."/>
            <person name="Fitzpatrick D.A."/>
            <person name="Frisvad J.C."/>
            <person name="Nielsen K.L."/>
        </authorList>
    </citation>
    <scope>NUCLEOTIDE SEQUENCE</scope>
    <source>
        <strain evidence="2">IBT 30761</strain>
    </source>
</reference>
<dbReference type="Gene3D" id="3.40.50.1100">
    <property type="match status" value="1"/>
</dbReference>
<evidence type="ECO:0000259" key="1">
    <source>
        <dbReference type="Pfam" id="PF00291"/>
    </source>
</evidence>
<organism evidence="2 3">
    <name type="scientific">Penicillium argentinense</name>
    <dbReference type="NCBI Taxonomy" id="1131581"/>
    <lineage>
        <taxon>Eukaryota</taxon>
        <taxon>Fungi</taxon>
        <taxon>Dikarya</taxon>
        <taxon>Ascomycota</taxon>
        <taxon>Pezizomycotina</taxon>
        <taxon>Eurotiomycetes</taxon>
        <taxon>Eurotiomycetidae</taxon>
        <taxon>Eurotiales</taxon>
        <taxon>Aspergillaceae</taxon>
        <taxon>Penicillium</taxon>
    </lineage>
</organism>